<dbReference type="EMBL" id="BAAART010000192">
    <property type="protein sequence ID" value="GAA2258227.1"/>
    <property type="molecule type" value="Genomic_DNA"/>
</dbReference>
<comment type="caution">
    <text evidence="2">The sequence shown here is derived from an EMBL/GenBank/DDBJ whole genome shotgun (WGS) entry which is preliminary data.</text>
</comment>
<evidence type="ECO:0000313" key="3">
    <source>
        <dbReference type="Proteomes" id="UP001501474"/>
    </source>
</evidence>
<evidence type="ECO:0000313" key="2">
    <source>
        <dbReference type="EMBL" id="GAA2258227.1"/>
    </source>
</evidence>
<protein>
    <submittedName>
        <fullName evidence="2">Uncharacterized protein</fullName>
    </submittedName>
</protein>
<proteinExistence type="predicted"/>
<reference evidence="2 3" key="1">
    <citation type="journal article" date="2019" name="Int. J. Syst. Evol. Microbiol.">
        <title>The Global Catalogue of Microorganisms (GCM) 10K type strain sequencing project: providing services to taxonomists for standard genome sequencing and annotation.</title>
        <authorList>
            <consortium name="The Broad Institute Genomics Platform"/>
            <consortium name="The Broad Institute Genome Sequencing Center for Infectious Disease"/>
            <person name="Wu L."/>
            <person name="Ma J."/>
        </authorList>
    </citation>
    <scope>NUCLEOTIDE SEQUENCE [LARGE SCALE GENOMIC DNA]</scope>
    <source>
        <strain evidence="2 3">JCM 3053</strain>
    </source>
</reference>
<feature type="region of interest" description="Disordered" evidence="1">
    <location>
        <begin position="1"/>
        <end position="63"/>
    </location>
</feature>
<accession>A0ABN3EHT7</accession>
<sequence length="63" mass="6912">MPAVLTAYAPHSHRNRRPSDRLPAIPGALPAPVDNPALSGSHPNQERARRANNRPAPRHNRPL</sequence>
<feature type="compositionally biased region" description="Basic residues" evidence="1">
    <location>
        <begin position="50"/>
        <end position="63"/>
    </location>
</feature>
<evidence type="ECO:0000256" key="1">
    <source>
        <dbReference type="SAM" id="MobiDB-lite"/>
    </source>
</evidence>
<name>A0ABN3EHT7_9ACTN</name>
<gene>
    <name evidence="2" type="ORF">GCM10010104_64510</name>
</gene>
<dbReference type="Proteomes" id="UP001501474">
    <property type="component" value="Unassembled WGS sequence"/>
</dbReference>
<keyword evidence="3" id="KW-1185">Reference proteome</keyword>
<organism evidence="2 3">
    <name type="scientific">Streptomyces indiaensis</name>
    <dbReference type="NCBI Taxonomy" id="284033"/>
    <lineage>
        <taxon>Bacteria</taxon>
        <taxon>Bacillati</taxon>
        <taxon>Actinomycetota</taxon>
        <taxon>Actinomycetes</taxon>
        <taxon>Kitasatosporales</taxon>
        <taxon>Streptomycetaceae</taxon>
        <taxon>Streptomyces</taxon>
    </lineage>
</organism>